<evidence type="ECO:0000313" key="1">
    <source>
        <dbReference type="EMBL" id="EFA22360.1"/>
    </source>
</evidence>
<sequence length="90" mass="9970">MSTITVTPTRFRQHMHSALEEVKQGNEVIISGRDGIDITVNLKKKRGSKPDLMGALRPLPAGPNARAVFPTAAEAVAERYARREREGWSE</sequence>
<keyword evidence="4" id="KW-1185">Reference proteome</keyword>
<dbReference type="EMBL" id="ABXB03000004">
    <property type="protein sequence ID" value="EFA22360.1"/>
    <property type="molecule type" value="Genomic_DNA"/>
</dbReference>
<dbReference type="AlphaFoldDB" id="D1NW74"/>
<reference evidence="2 4" key="2">
    <citation type="submission" date="2014-03" db="EMBL/GenBank/DDBJ databases">
        <title>Genomics of Bifidobacteria.</title>
        <authorList>
            <person name="Ventura M."/>
            <person name="Milani C."/>
            <person name="Lugli G.A."/>
        </authorList>
    </citation>
    <scope>NUCLEOTIDE SEQUENCE [LARGE SCALE GENOMIC DNA]</scope>
    <source>
        <strain evidence="2 4">LMG 11596</strain>
    </source>
</reference>
<evidence type="ECO:0000313" key="2">
    <source>
        <dbReference type="EMBL" id="KFI60071.1"/>
    </source>
</evidence>
<protein>
    <submittedName>
        <fullName evidence="2">Putative cell cycle protein MesJ</fullName>
    </submittedName>
</protein>
<name>D1NW74_9BIFI</name>
<reference evidence="1 3" key="1">
    <citation type="submission" date="2009-11" db="EMBL/GenBank/DDBJ databases">
        <authorList>
            <person name="Weinstock G."/>
            <person name="Sodergren E."/>
            <person name="Clifton S."/>
            <person name="Fulton L."/>
            <person name="Fulton B."/>
            <person name="Courtney L."/>
            <person name="Fronick C."/>
            <person name="Harrison M."/>
            <person name="Strong C."/>
            <person name="Farmer C."/>
            <person name="Delahaunty K."/>
            <person name="Markovic C."/>
            <person name="Hall O."/>
            <person name="Minx P."/>
            <person name="Tomlinson C."/>
            <person name="Mitreva M."/>
            <person name="Nelson J."/>
            <person name="Hou S."/>
            <person name="Wollam A."/>
            <person name="Pepin K.H."/>
            <person name="Johnson M."/>
            <person name="Bhonagiri V."/>
            <person name="Nash W.E."/>
            <person name="Warren W."/>
            <person name="Chinwalla A."/>
            <person name="Mardis E.R."/>
            <person name="Wilson R.K."/>
        </authorList>
    </citation>
    <scope>NUCLEOTIDE SEQUENCE [LARGE SCALE GENOMIC DNA]</scope>
    <source>
        <strain evidence="1 3">DSM 20093</strain>
    </source>
</reference>
<comment type="caution">
    <text evidence="1">The sequence shown here is derived from an EMBL/GenBank/DDBJ whole genome shotgun (WGS) entry which is preliminary data.</text>
</comment>
<proteinExistence type="predicted"/>
<accession>D1NW74</accession>
<dbReference type="Proteomes" id="UP000003656">
    <property type="component" value="Unassembled WGS sequence"/>
</dbReference>
<evidence type="ECO:0000313" key="3">
    <source>
        <dbReference type="Proteomes" id="UP000003656"/>
    </source>
</evidence>
<organism evidence="1 3">
    <name type="scientific">Bifidobacterium gallicum DSM 20093 = LMG 11596</name>
    <dbReference type="NCBI Taxonomy" id="561180"/>
    <lineage>
        <taxon>Bacteria</taxon>
        <taxon>Bacillati</taxon>
        <taxon>Actinomycetota</taxon>
        <taxon>Actinomycetes</taxon>
        <taxon>Bifidobacteriales</taxon>
        <taxon>Bifidobacteriaceae</taxon>
        <taxon>Bifidobacterium</taxon>
    </lineage>
</organism>
<dbReference type="RefSeq" id="WP_006295578.1">
    <property type="nucleotide sequence ID" value="NZ_ABXB03000004.1"/>
</dbReference>
<dbReference type="EMBL" id="JGYW01000001">
    <property type="protein sequence ID" value="KFI60071.1"/>
    <property type="molecule type" value="Genomic_DNA"/>
</dbReference>
<dbReference type="STRING" id="561180.BIFGAL_04121"/>
<gene>
    <name evidence="2" type="ORF">BGLCM_0091</name>
    <name evidence="1" type="ORF">BIFGAL_04121</name>
</gene>
<evidence type="ECO:0000313" key="4">
    <source>
        <dbReference type="Proteomes" id="UP000029074"/>
    </source>
</evidence>
<dbReference type="Proteomes" id="UP000029074">
    <property type="component" value="Unassembled WGS sequence"/>
</dbReference>